<feature type="compositionally biased region" description="Polar residues" evidence="3">
    <location>
        <begin position="60"/>
        <end position="73"/>
    </location>
</feature>
<dbReference type="InterPro" id="IPR056737">
    <property type="entry name" value="Beta-prop_ATRN-MKLN-like"/>
</dbReference>
<keyword evidence="4" id="KW-0732">Signal</keyword>
<reference evidence="6" key="2">
    <citation type="submission" date="2020-09" db="EMBL/GenBank/DDBJ databases">
        <authorList>
            <person name="Sun Q."/>
            <person name="Kim S."/>
        </authorList>
    </citation>
    <scope>NUCLEOTIDE SEQUENCE</scope>
    <source>
        <strain evidence="6">KCTC 32337</strain>
    </source>
</reference>
<evidence type="ECO:0000256" key="1">
    <source>
        <dbReference type="ARBA" id="ARBA00022441"/>
    </source>
</evidence>
<evidence type="ECO:0000256" key="2">
    <source>
        <dbReference type="ARBA" id="ARBA00022737"/>
    </source>
</evidence>
<dbReference type="Pfam" id="PF24981">
    <property type="entry name" value="Beta-prop_ATRN-LZTR1"/>
    <property type="match status" value="1"/>
</dbReference>
<proteinExistence type="predicted"/>
<evidence type="ECO:0000259" key="5">
    <source>
        <dbReference type="Pfam" id="PF24981"/>
    </source>
</evidence>
<name>A0A8H9IB13_9ALTE</name>
<dbReference type="RefSeq" id="WP_191865443.1">
    <property type="nucleotide sequence ID" value="NZ_BMZC01000002.1"/>
</dbReference>
<dbReference type="EMBL" id="BMZC01000002">
    <property type="protein sequence ID" value="GGZ53784.1"/>
    <property type="molecule type" value="Genomic_DNA"/>
</dbReference>
<evidence type="ECO:0000313" key="7">
    <source>
        <dbReference type="Proteomes" id="UP000622604"/>
    </source>
</evidence>
<evidence type="ECO:0000313" key="6">
    <source>
        <dbReference type="EMBL" id="GGZ53784.1"/>
    </source>
</evidence>
<dbReference type="AlphaFoldDB" id="A0A8H9IB13"/>
<comment type="caution">
    <text evidence="6">The sequence shown here is derived from an EMBL/GenBank/DDBJ whole genome shotgun (WGS) entry which is preliminary data.</text>
</comment>
<dbReference type="Proteomes" id="UP000622604">
    <property type="component" value="Unassembled WGS sequence"/>
</dbReference>
<reference evidence="6" key="1">
    <citation type="journal article" date="2014" name="Int. J. Syst. Evol. Microbiol.">
        <title>Complete genome sequence of Corynebacterium casei LMG S-19264T (=DSM 44701T), isolated from a smear-ripened cheese.</title>
        <authorList>
            <consortium name="US DOE Joint Genome Institute (JGI-PGF)"/>
            <person name="Walter F."/>
            <person name="Albersmeier A."/>
            <person name="Kalinowski J."/>
            <person name="Ruckert C."/>
        </authorList>
    </citation>
    <scope>NUCLEOTIDE SEQUENCE</scope>
    <source>
        <strain evidence="6">KCTC 32337</strain>
    </source>
</reference>
<dbReference type="SUPFAM" id="SSF117281">
    <property type="entry name" value="Kelch motif"/>
    <property type="match status" value="1"/>
</dbReference>
<dbReference type="SMART" id="SM00612">
    <property type="entry name" value="Kelch"/>
    <property type="match status" value="4"/>
</dbReference>
<feature type="signal peptide" evidence="4">
    <location>
        <begin position="1"/>
        <end position="19"/>
    </location>
</feature>
<keyword evidence="2" id="KW-0677">Repeat</keyword>
<evidence type="ECO:0000256" key="3">
    <source>
        <dbReference type="SAM" id="MobiDB-lite"/>
    </source>
</evidence>
<dbReference type="PANTHER" id="PTHR45632">
    <property type="entry name" value="LD33804P"/>
    <property type="match status" value="1"/>
</dbReference>
<evidence type="ECO:0000256" key="4">
    <source>
        <dbReference type="SAM" id="SignalP"/>
    </source>
</evidence>
<protein>
    <recommendedName>
        <fullName evidence="5">Attractin/MKLN-like beta-propeller domain-containing protein</fullName>
    </recommendedName>
</protein>
<feature type="region of interest" description="Disordered" evidence="3">
    <location>
        <begin position="43"/>
        <end position="90"/>
    </location>
</feature>
<gene>
    <name evidence="6" type="ORF">GCM10011274_09840</name>
</gene>
<sequence length="375" mass="41198">MLFNIRFILLLSLPVFISACVSRPPAPSDTNTEVVVETSVEHNQVKDVSNAGNGAGPKIKQQQTSSKESASQKNAKDTRASSDKSAANEQPLRLQTARFAHASATDGKLLYVFAGYGKQGYLSDVEIINPQTGQSSVLANKVLARGYFSAVFDQQHSIYLLGGIGPQPDDVRVEQRIEVFDTRTHETRVIGNIPEPLKDNKAVYLNGYIYVLGGASYHAANGYQLIPSDALWRFDIKQQEWQKMANLPSAKSTEAVVHNNTIYAVGGEQNSENLAAVERYDITSNTWHTMAALPHPVSAHSVAWLNNALWVFADEDQHNNSYVLHDNATKWQATSFDYQSALYTSVNTIGNSLYVIGGNAGKGNSFMRLIQVFTP</sequence>
<feature type="chain" id="PRO_5034219351" description="Attractin/MKLN-like beta-propeller domain-containing protein" evidence="4">
    <location>
        <begin position="20"/>
        <end position="375"/>
    </location>
</feature>
<dbReference type="Gene3D" id="2.120.10.80">
    <property type="entry name" value="Kelch-type beta propeller"/>
    <property type="match status" value="2"/>
</dbReference>
<dbReference type="InterPro" id="IPR015915">
    <property type="entry name" value="Kelch-typ_b-propeller"/>
</dbReference>
<accession>A0A8H9IB13</accession>
<keyword evidence="1" id="KW-0880">Kelch repeat</keyword>
<dbReference type="SUPFAM" id="SSF50965">
    <property type="entry name" value="Galactose oxidase, central domain"/>
    <property type="match status" value="1"/>
</dbReference>
<dbReference type="InterPro" id="IPR011043">
    <property type="entry name" value="Gal_Oxase/kelch_b-propeller"/>
</dbReference>
<dbReference type="InterPro" id="IPR006652">
    <property type="entry name" value="Kelch_1"/>
</dbReference>
<feature type="domain" description="Attractin/MKLN-like beta-propeller" evidence="5">
    <location>
        <begin position="97"/>
        <end position="267"/>
    </location>
</feature>
<organism evidence="6 7">
    <name type="scientific">Paraglaciecola chathamensis</name>
    <dbReference type="NCBI Taxonomy" id="368405"/>
    <lineage>
        <taxon>Bacteria</taxon>
        <taxon>Pseudomonadati</taxon>
        <taxon>Pseudomonadota</taxon>
        <taxon>Gammaproteobacteria</taxon>
        <taxon>Alteromonadales</taxon>
        <taxon>Alteromonadaceae</taxon>
        <taxon>Paraglaciecola</taxon>
    </lineage>
</organism>
<dbReference type="PROSITE" id="PS51257">
    <property type="entry name" value="PROKAR_LIPOPROTEIN"/>
    <property type="match status" value="1"/>
</dbReference>